<keyword evidence="5" id="KW-1185">Reference proteome</keyword>
<dbReference type="Pfam" id="PF07687">
    <property type="entry name" value="M20_dimer"/>
    <property type="match status" value="1"/>
</dbReference>
<dbReference type="InterPro" id="IPR017144">
    <property type="entry name" value="Xaa-Arg_dipeptidase"/>
</dbReference>
<name>A5DKY8_PICGU</name>
<dbReference type="Pfam" id="PF01546">
    <property type="entry name" value="Peptidase_M20"/>
    <property type="match status" value="1"/>
</dbReference>
<dbReference type="InterPro" id="IPR017439">
    <property type="entry name" value="Amidohydrolase"/>
</dbReference>
<organism evidence="4 5">
    <name type="scientific">Meyerozyma guilliermondii (strain ATCC 6260 / CBS 566 / DSM 6381 / JCM 1539 / NBRC 10279 / NRRL Y-324)</name>
    <name type="common">Yeast</name>
    <name type="synonym">Candida guilliermondii</name>
    <dbReference type="NCBI Taxonomy" id="294746"/>
    <lineage>
        <taxon>Eukaryota</taxon>
        <taxon>Fungi</taxon>
        <taxon>Dikarya</taxon>
        <taxon>Ascomycota</taxon>
        <taxon>Saccharomycotina</taxon>
        <taxon>Pichiomycetes</taxon>
        <taxon>Debaryomycetaceae</taxon>
        <taxon>Meyerozyma</taxon>
    </lineage>
</organism>
<dbReference type="SUPFAM" id="SSF55031">
    <property type="entry name" value="Bacterial exopeptidase dimerisation domain"/>
    <property type="match status" value="1"/>
</dbReference>
<dbReference type="PANTHER" id="PTHR30575">
    <property type="entry name" value="PEPTIDASE M20"/>
    <property type="match status" value="1"/>
</dbReference>
<dbReference type="PANTHER" id="PTHR30575:SF8">
    <property type="entry name" value="PEPTIDASE M20 DOMAIN-CONTAINING PROTEIN 2"/>
    <property type="match status" value="1"/>
</dbReference>
<dbReference type="HOGENOM" id="CLU_031812_1_1_1"/>
<dbReference type="EMBL" id="CH408158">
    <property type="protein sequence ID" value="EDK39841.2"/>
    <property type="molecule type" value="Genomic_DNA"/>
</dbReference>
<dbReference type="VEuPathDB" id="FungiDB:PGUG_03939"/>
<dbReference type="FunFam" id="3.30.70.360:FF:000004">
    <property type="entry name" value="Peptidase M20 domain-containing protein 2"/>
    <property type="match status" value="1"/>
</dbReference>
<dbReference type="PIRSF" id="PIRSF037226">
    <property type="entry name" value="Amidohydrolase_ACY1L2_prd"/>
    <property type="match status" value="1"/>
</dbReference>
<evidence type="ECO:0000256" key="1">
    <source>
        <dbReference type="ARBA" id="ARBA00006247"/>
    </source>
</evidence>
<feature type="domain" description="Peptidase M20 dimerisation" evidence="3">
    <location>
        <begin position="188"/>
        <end position="279"/>
    </location>
</feature>
<dbReference type="InterPro" id="IPR011650">
    <property type="entry name" value="Peptidase_M20_dimer"/>
</dbReference>
<dbReference type="Proteomes" id="UP000001997">
    <property type="component" value="Unassembled WGS sequence"/>
</dbReference>
<evidence type="ECO:0000256" key="2">
    <source>
        <dbReference type="PIRNR" id="PIRNR037226"/>
    </source>
</evidence>
<dbReference type="SUPFAM" id="SSF53187">
    <property type="entry name" value="Zn-dependent exopeptidases"/>
    <property type="match status" value="1"/>
</dbReference>
<protein>
    <recommendedName>
        <fullName evidence="2">Peptidase M20 domain-containing protein 2</fullName>
    </recommendedName>
</protein>
<dbReference type="InterPro" id="IPR036264">
    <property type="entry name" value="Bact_exopeptidase_dim_dom"/>
</dbReference>
<dbReference type="Gene3D" id="3.30.70.360">
    <property type="match status" value="1"/>
</dbReference>
<dbReference type="InterPro" id="IPR052030">
    <property type="entry name" value="Peptidase_M20/M20A_hydrolases"/>
</dbReference>
<dbReference type="eggNOG" id="ENOG502QQPD">
    <property type="taxonomic scope" value="Eukaryota"/>
</dbReference>
<dbReference type="RefSeq" id="XP_001484558.2">
    <property type="nucleotide sequence ID" value="XM_001484508.1"/>
</dbReference>
<evidence type="ECO:0000313" key="4">
    <source>
        <dbReference type="EMBL" id="EDK39841.2"/>
    </source>
</evidence>
<dbReference type="InterPro" id="IPR002933">
    <property type="entry name" value="Peptidase_M20"/>
</dbReference>
<comment type="similarity">
    <text evidence="1 2">Belongs to the peptidase M20A family.</text>
</comment>
<dbReference type="KEGG" id="pgu:PGUG_03939"/>
<gene>
    <name evidence="4" type="ORF">PGUG_03939</name>
</gene>
<dbReference type="InParanoid" id="A5DKY8"/>
<dbReference type="CDD" id="cd05672">
    <property type="entry name" value="M20_ACY1L2-like"/>
    <property type="match status" value="1"/>
</dbReference>
<evidence type="ECO:0000259" key="3">
    <source>
        <dbReference type="Pfam" id="PF07687"/>
    </source>
</evidence>
<dbReference type="AlphaFoldDB" id="A5DKY8"/>
<evidence type="ECO:0000313" key="5">
    <source>
        <dbReference type="Proteomes" id="UP000001997"/>
    </source>
</evidence>
<accession>A5DKY8</accession>
<reference evidence="4 5" key="1">
    <citation type="journal article" date="2009" name="Nature">
        <title>Evolution of pathogenicity and sexual reproduction in eight Candida genomes.</title>
        <authorList>
            <person name="Butler G."/>
            <person name="Rasmussen M.D."/>
            <person name="Lin M.F."/>
            <person name="Santos M.A."/>
            <person name="Sakthikumar S."/>
            <person name="Munro C.A."/>
            <person name="Rheinbay E."/>
            <person name="Grabherr M."/>
            <person name="Forche A."/>
            <person name="Reedy J.L."/>
            <person name="Agrafioti I."/>
            <person name="Arnaud M.B."/>
            <person name="Bates S."/>
            <person name="Brown A.J."/>
            <person name="Brunke S."/>
            <person name="Costanzo M.C."/>
            <person name="Fitzpatrick D.A."/>
            <person name="de Groot P.W."/>
            <person name="Harris D."/>
            <person name="Hoyer L.L."/>
            <person name="Hube B."/>
            <person name="Klis F.M."/>
            <person name="Kodira C."/>
            <person name="Lennard N."/>
            <person name="Logue M.E."/>
            <person name="Martin R."/>
            <person name="Neiman A.M."/>
            <person name="Nikolaou E."/>
            <person name="Quail M.A."/>
            <person name="Quinn J."/>
            <person name="Santos M.C."/>
            <person name="Schmitzberger F.F."/>
            <person name="Sherlock G."/>
            <person name="Shah P."/>
            <person name="Silverstein K.A."/>
            <person name="Skrzypek M.S."/>
            <person name="Soll D."/>
            <person name="Staggs R."/>
            <person name="Stansfield I."/>
            <person name="Stumpf M.P."/>
            <person name="Sudbery P.E."/>
            <person name="Srikantha T."/>
            <person name="Zeng Q."/>
            <person name="Berman J."/>
            <person name="Berriman M."/>
            <person name="Heitman J."/>
            <person name="Gow N.A."/>
            <person name="Lorenz M.C."/>
            <person name="Birren B.W."/>
            <person name="Kellis M."/>
            <person name="Cuomo C.A."/>
        </authorList>
    </citation>
    <scope>NUCLEOTIDE SEQUENCE [LARGE SCALE GENOMIC DNA]</scope>
    <source>
        <strain evidence="5">ATCC 6260 / CBS 566 / DSM 6381 / JCM 1539 / NBRC 10279 / NRRL Y-324</strain>
    </source>
</reference>
<dbReference type="OrthoDB" id="6119954at2759"/>
<proteinExistence type="inferred from homology"/>
<dbReference type="Gene3D" id="3.40.630.10">
    <property type="entry name" value="Zn peptidases"/>
    <property type="match status" value="1"/>
</dbReference>
<dbReference type="GO" id="GO:0016805">
    <property type="term" value="F:dipeptidase activity"/>
    <property type="evidence" value="ECO:0007669"/>
    <property type="project" value="InterPro"/>
</dbReference>
<dbReference type="OMA" id="HERIHGF"/>
<dbReference type="NCBIfam" id="TIGR01891">
    <property type="entry name" value="amidohydrolases"/>
    <property type="match status" value="1"/>
</dbReference>
<dbReference type="GeneID" id="5125769"/>
<sequence>MTLSKMEIESQVIEAIDYFTEKYTKDFEHIAGEMYKNPEVAFEEKFAHDLIATYFESFGEFKVTRHAYGFRTAFEVLYENGGRLVNFNAELDALPGIGHGCGHNLIAAGSCAAFLVLVRVLQKFNMSGSVQLLGTPAEESLGGKCHLLKGGAYKNVDASFMAHPITTNGLDMIMVPSVFLATSYREYEFTGKPAHAAAFPWDGVNALDACVASWVNVSLLRQQIKPHERIHGFFKDGPTVANVIPESAKVVFQFRSKTRQEMESLASRVENCCNAAALATECTLKSKEIFCYLDMIQVPSLIEACYESTKKYAKNETQVLGESSIMKDIYGSSDIGNVSQEVPAIHLAYSIPTLENCAQHSHVFAQSAGQLSTAMPPTLVTAKSNALSAFKVLQDDGLFAKVGKEHKIQVKY</sequence>